<dbReference type="Proteomes" id="UP000184074">
    <property type="component" value="Unassembled WGS sequence"/>
</dbReference>
<accession>A0A1M5Q187</accession>
<proteinExistence type="predicted"/>
<keyword evidence="2" id="KW-1185">Reference proteome</keyword>
<name>A0A1M5Q187_9RHOB</name>
<dbReference type="STRING" id="1508389.SAMN05444003_1983"/>
<evidence type="ECO:0000313" key="1">
    <source>
        <dbReference type="EMBL" id="SHH07895.1"/>
    </source>
</evidence>
<dbReference type="AlphaFoldDB" id="A0A1M5Q187"/>
<dbReference type="RefSeq" id="WP_072900752.1">
    <property type="nucleotide sequence ID" value="NZ_FQXB01000002.1"/>
</dbReference>
<gene>
    <name evidence="1" type="ORF">SAMN05444003_1983</name>
</gene>
<protein>
    <submittedName>
        <fullName evidence="1">Uncharacterized protein</fullName>
    </submittedName>
</protein>
<dbReference type="InterPro" id="IPR054259">
    <property type="entry name" value="DUF6990"/>
</dbReference>
<dbReference type="Pfam" id="PF22499">
    <property type="entry name" value="DUF6990"/>
    <property type="match status" value="1"/>
</dbReference>
<dbReference type="EMBL" id="FQXB01000002">
    <property type="protein sequence ID" value="SHH07895.1"/>
    <property type="molecule type" value="Genomic_DNA"/>
</dbReference>
<reference evidence="1 2" key="1">
    <citation type="submission" date="2016-11" db="EMBL/GenBank/DDBJ databases">
        <authorList>
            <person name="Jaros S."/>
            <person name="Januszkiewicz K."/>
            <person name="Wedrychowicz H."/>
        </authorList>
    </citation>
    <scope>NUCLEOTIDE SEQUENCE [LARGE SCALE GENOMIC DNA]</scope>
    <source>
        <strain evidence="1 2">DSM 28715</strain>
    </source>
</reference>
<sequence>MRLTTEQSQVFQELGWSIRKDAIGDPMIYRVDGDQLFEVVFQYFERGKQFYFPLLYRATTVSYRQSFLEVTARKSTENAPIFGVVEFHFADTSHDVMQDISQKLIGMADKADVASEISRLSQTRPSTLEGQYEYLTALAWLGQYDRLKLELEALKLKNERENPLKCSVDVFKRIDGMDVYAT</sequence>
<evidence type="ECO:0000313" key="2">
    <source>
        <dbReference type="Proteomes" id="UP000184074"/>
    </source>
</evidence>
<organism evidence="1 2">
    <name type="scientific">Cognatiyoonia sediminum</name>
    <dbReference type="NCBI Taxonomy" id="1508389"/>
    <lineage>
        <taxon>Bacteria</taxon>
        <taxon>Pseudomonadati</taxon>
        <taxon>Pseudomonadota</taxon>
        <taxon>Alphaproteobacteria</taxon>
        <taxon>Rhodobacterales</taxon>
        <taxon>Paracoccaceae</taxon>
        <taxon>Cognatiyoonia</taxon>
    </lineage>
</organism>